<comment type="caution">
    <text evidence="1">The sequence shown here is derived from an EMBL/GenBank/DDBJ whole genome shotgun (WGS) entry which is preliminary data.</text>
</comment>
<gene>
    <name evidence="1" type="ORF">BCF55_1458</name>
</gene>
<evidence type="ECO:0000313" key="2">
    <source>
        <dbReference type="Proteomes" id="UP000267841"/>
    </source>
</evidence>
<dbReference type="RefSeq" id="WP_121012098.1">
    <property type="nucleotide sequence ID" value="NZ_RCCJ01000001.1"/>
</dbReference>
<evidence type="ECO:0008006" key="3">
    <source>
        <dbReference type="Google" id="ProtNLM"/>
    </source>
</evidence>
<organism evidence="1 2">
    <name type="scientific">Hydrogenivirga caldilitoris</name>
    <dbReference type="NCBI Taxonomy" id="246264"/>
    <lineage>
        <taxon>Bacteria</taxon>
        <taxon>Pseudomonadati</taxon>
        <taxon>Aquificota</taxon>
        <taxon>Aquificia</taxon>
        <taxon>Aquificales</taxon>
        <taxon>Aquificaceae</taxon>
        <taxon>Hydrogenivirga</taxon>
    </lineage>
</organism>
<dbReference type="EMBL" id="RCCJ01000001">
    <property type="protein sequence ID" value="RLJ71160.1"/>
    <property type="molecule type" value="Genomic_DNA"/>
</dbReference>
<evidence type="ECO:0000313" key="1">
    <source>
        <dbReference type="EMBL" id="RLJ71160.1"/>
    </source>
</evidence>
<accession>A0A497XSM5</accession>
<dbReference type="Proteomes" id="UP000267841">
    <property type="component" value="Unassembled WGS sequence"/>
</dbReference>
<reference evidence="1 2" key="1">
    <citation type="submission" date="2018-10" db="EMBL/GenBank/DDBJ databases">
        <title>Genomic Encyclopedia of Archaeal and Bacterial Type Strains, Phase II (KMG-II): from individual species to whole genera.</title>
        <authorList>
            <person name="Goeker M."/>
        </authorList>
    </citation>
    <scope>NUCLEOTIDE SEQUENCE [LARGE SCALE GENOMIC DNA]</scope>
    <source>
        <strain evidence="1 2">DSM 16510</strain>
    </source>
</reference>
<keyword evidence="2" id="KW-1185">Reference proteome</keyword>
<dbReference type="AlphaFoldDB" id="A0A497XSM5"/>
<name>A0A497XSM5_9AQUI</name>
<protein>
    <recommendedName>
        <fullName evidence="3">Lipopolysaccharide assembly protein</fullName>
    </recommendedName>
</protein>
<dbReference type="OrthoDB" id="15108at2"/>
<sequence length="141" mass="15868">MRVIPLALALYFSLVFSEPFCIKGVENDTREPYLNYALLKTVEKAVLEIGGELRCEGDAKGILIRIKNFKETPIAYTPQQRVSSYNLNLSFEVVVGDRSFSLSGVVPYSLVSGGLGDIPRRRAIDDLLDKIYLDLLQNLRR</sequence>
<proteinExistence type="predicted"/>